<keyword evidence="8" id="KW-1185">Reference proteome</keyword>
<keyword evidence="2" id="KW-0315">Glutamine amidotransferase</keyword>
<dbReference type="GO" id="GO:0004049">
    <property type="term" value="F:anthranilate synthase activity"/>
    <property type="evidence" value="ECO:0007669"/>
    <property type="project" value="UniProtKB-EC"/>
</dbReference>
<reference evidence="7 8" key="1">
    <citation type="submission" date="2017-06" db="EMBL/GenBank/DDBJ databases">
        <authorList>
            <person name="Kim H.J."/>
            <person name="Triplett B.A."/>
        </authorList>
    </citation>
    <scope>NUCLEOTIDE SEQUENCE [LARGE SCALE GENOMIC DNA]</scope>
    <source>
        <strain evidence="7 8">DSM 22179</strain>
    </source>
</reference>
<dbReference type="InterPro" id="IPR015890">
    <property type="entry name" value="Chorismate_C"/>
</dbReference>
<dbReference type="EC" id="4.1.3.27" evidence="1"/>
<dbReference type="InterPro" id="IPR005801">
    <property type="entry name" value="ADC_synthase"/>
</dbReference>
<evidence type="ECO:0000256" key="1">
    <source>
        <dbReference type="ARBA" id="ARBA00012266"/>
    </source>
</evidence>
<evidence type="ECO:0000259" key="5">
    <source>
        <dbReference type="Pfam" id="PF00117"/>
    </source>
</evidence>
<dbReference type="EMBL" id="FYEZ01000004">
    <property type="protein sequence ID" value="SNC74298.1"/>
    <property type="molecule type" value="Genomic_DNA"/>
</dbReference>
<organism evidence="7 8">
    <name type="scientific">Kytococcus aerolatus</name>
    <dbReference type="NCBI Taxonomy" id="592308"/>
    <lineage>
        <taxon>Bacteria</taxon>
        <taxon>Bacillati</taxon>
        <taxon>Actinomycetota</taxon>
        <taxon>Actinomycetes</taxon>
        <taxon>Micrococcales</taxon>
        <taxon>Kytococcaceae</taxon>
        <taxon>Kytococcus</taxon>
    </lineage>
</organism>
<protein>
    <recommendedName>
        <fullName evidence="1">anthranilate synthase</fullName>
        <ecNumber evidence="1">4.1.3.27</ecNumber>
    </recommendedName>
</protein>
<dbReference type="Gene3D" id="3.60.120.10">
    <property type="entry name" value="Anthranilate synthase"/>
    <property type="match status" value="1"/>
</dbReference>
<dbReference type="PRINTS" id="PR00096">
    <property type="entry name" value="GATASE"/>
</dbReference>
<evidence type="ECO:0000256" key="4">
    <source>
        <dbReference type="ARBA" id="ARBA00047683"/>
    </source>
</evidence>
<evidence type="ECO:0000313" key="8">
    <source>
        <dbReference type="Proteomes" id="UP000198122"/>
    </source>
</evidence>
<dbReference type="CDD" id="cd01743">
    <property type="entry name" value="GATase1_Anthranilate_Synthase"/>
    <property type="match status" value="1"/>
</dbReference>
<dbReference type="InterPro" id="IPR029062">
    <property type="entry name" value="Class_I_gatase-like"/>
</dbReference>
<gene>
    <name evidence="7" type="ORF">SAMN05445756_2216</name>
</gene>
<dbReference type="InterPro" id="IPR019999">
    <property type="entry name" value="Anth_synth_I-like"/>
</dbReference>
<proteinExistence type="predicted"/>
<dbReference type="Proteomes" id="UP000198122">
    <property type="component" value="Unassembled WGS sequence"/>
</dbReference>
<dbReference type="AlphaFoldDB" id="A0A212U7R5"/>
<evidence type="ECO:0000256" key="3">
    <source>
        <dbReference type="ARBA" id="ARBA00023239"/>
    </source>
</evidence>
<dbReference type="GO" id="GO:0000162">
    <property type="term" value="P:L-tryptophan biosynthetic process"/>
    <property type="evidence" value="ECO:0007669"/>
    <property type="project" value="TreeGrafter"/>
</dbReference>
<dbReference type="Pfam" id="PF00117">
    <property type="entry name" value="GATase"/>
    <property type="match status" value="1"/>
</dbReference>
<dbReference type="PRINTS" id="PR00097">
    <property type="entry name" value="ANTSNTHASEII"/>
</dbReference>
<dbReference type="RefSeq" id="WP_234994462.1">
    <property type="nucleotide sequence ID" value="NZ_FYEZ01000004.1"/>
</dbReference>
<dbReference type="SUPFAM" id="SSF56322">
    <property type="entry name" value="ADC synthase"/>
    <property type="match status" value="1"/>
</dbReference>
<feature type="domain" description="Chorismate-utilising enzyme C-terminal" evidence="6">
    <location>
        <begin position="119"/>
        <end position="380"/>
    </location>
</feature>
<dbReference type="SUPFAM" id="SSF52317">
    <property type="entry name" value="Class I glutamine amidotransferase-like"/>
    <property type="match status" value="1"/>
</dbReference>
<comment type="catalytic activity">
    <reaction evidence="4">
        <text>chorismate + L-glutamine = anthranilate + pyruvate + L-glutamate + H(+)</text>
        <dbReference type="Rhea" id="RHEA:21732"/>
        <dbReference type="ChEBI" id="CHEBI:15361"/>
        <dbReference type="ChEBI" id="CHEBI:15378"/>
        <dbReference type="ChEBI" id="CHEBI:16567"/>
        <dbReference type="ChEBI" id="CHEBI:29748"/>
        <dbReference type="ChEBI" id="CHEBI:29985"/>
        <dbReference type="ChEBI" id="CHEBI:58359"/>
        <dbReference type="EC" id="4.1.3.27"/>
    </reaction>
</comment>
<dbReference type="Pfam" id="PF00425">
    <property type="entry name" value="Chorismate_bind"/>
    <property type="match status" value="1"/>
</dbReference>
<dbReference type="PANTHER" id="PTHR11236">
    <property type="entry name" value="AMINOBENZOATE/ANTHRANILATE SYNTHASE"/>
    <property type="match status" value="1"/>
</dbReference>
<name>A0A212U7R5_9MICO</name>
<evidence type="ECO:0000313" key="7">
    <source>
        <dbReference type="EMBL" id="SNC74298.1"/>
    </source>
</evidence>
<accession>A0A212U7R5</accession>
<sequence>MVLPPAAAVLDALLAADEPFALLRSGEDPDVVRVLSGAVRDVERLADIPRPAGTPVLAMVPFRQVAERGFPVHDDGAPLRVIEASQDEAWPLSQVLAAVDELVPQPPAVTGERLSISDAEYGATVERVLREEIGRGEGANFVIRRDVVADVDATPARAALAWFARLAREEVGAHWTFVVHTPGHTLVGGSPERHVEVADGRVRMNPISGTFRHAGHDSPEHLAEEFTSFVHDTKETEELFMVVDEEMKMMAHVCSDGGRMTGPRLKQMAHLTHTEYLLDGCTDLDAREVLRETMFAPTVTGSPIENACRIIRGHEPDGRGYYSGVLALFERDARGRERMDAPILIRTAQLPHDGTVRVSAGATLVRSSDPASEVAETTAKAAGMLAALGLRPARPAVAAPRLEELPGVAEALAARNDRLSPFWVTPQEPLAAPDLAGRSVLLVDAEDAWTQMLAHQLRHLGLVPDVRRWEEVRPDDVVGLGSADLVLCGPGPGDPTEDSSPRITRLRELIAARLADGRPLVAVCLSHQVLCTLAGLEIVRLEDPQQGVQLTVDWFGELARIGFYNTFVARVPEPGGTTIGERPLEVALDAASGAVRGLRGPGVASIQGHAESVLSADGLRVLEGMVRHALR</sequence>
<keyword evidence="3" id="KW-0456">Lyase</keyword>
<dbReference type="InterPro" id="IPR006221">
    <property type="entry name" value="TrpG/PapA_dom"/>
</dbReference>
<dbReference type="Gene3D" id="3.40.50.880">
    <property type="match status" value="1"/>
</dbReference>
<evidence type="ECO:0000256" key="2">
    <source>
        <dbReference type="ARBA" id="ARBA00022962"/>
    </source>
</evidence>
<dbReference type="PROSITE" id="PS51273">
    <property type="entry name" value="GATASE_TYPE_1"/>
    <property type="match status" value="1"/>
</dbReference>
<evidence type="ECO:0000259" key="6">
    <source>
        <dbReference type="Pfam" id="PF00425"/>
    </source>
</evidence>
<dbReference type="PANTHER" id="PTHR11236:SF49">
    <property type="entry name" value="ANTHRANILATE SYNTHASE COMPONENT 1"/>
    <property type="match status" value="1"/>
</dbReference>
<dbReference type="InterPro" id="IPR017926">
    <property type="entry name" value="GATASE"/>
</dbReference>
<feature type="domain" description="Glutamine amidotransferase" evidence="5">
    <location>
        <begin position="441"/>
        <end position="624"/>
    </location>
</feature>